<dbReference type="GO" id="GO:0000160">
    <property type="term" value="P:phosphorelay signal transduction system"/>
    <property type="evidence" value="ECO:0007669"/>
    <property type="project" value="UniProtKB-KW"/>
</dbReference>
<dbReference type="PRINTS" id="PR00032">
    <property type="entry name" value="HTHARAC"/>
</dbReference>
<reference evidence="11 12" key="1">
    <citation type="journal article" date="2019" name="J. Ind. Microbiol. Biotechnol.">
        <title>Paenibacillus amylolyticus 27C64 has a diverse set of carbohydrate-active enzymes and complete pectin deconstruction system.</title>
        <authorList>
            <person name="Keggi C."/>
            <person name="Doran-Peterson J."/>
        </authorList>
    </citation>
    <scope>NUCLEOTIDE SEQUENCE [LARGE SCALE GENOMIC DNA]</scope>
    <source>
        <strain evidence="11 12">27C64</strain>
    </source>
</reference>
<accession>A0A5M9X015</accession>
<dbReference type="SMART" id="SM00448">
    <property type="entry name" value="REC"/>
    <property type="match status" value="1"/>
</dbReference>
<name>A0A5M9X015_PAEAM</name>
<dbReference type="EMBL" id="RIAS01000020">
    <property type="protein sequence ID" value="KAA8787254.1"/>
    <property type="molecule type" value="Genomic_DNA"/>
</dbReference>
<dbReference type="InterPro" id="IPR009057">
    <property type="entry name" value="Homeodomain-like_sf"/>
</dbReference>
<evidence type="ECO:0000313" key="11">
    <source>
        <dbReference type="EMBL" id="KAA8787254.1"/>
    </source>
</evidence>
<dbReference type="Proteomes" id="UP000323664">
    <property type="component" value="Unassembled WGS sequence"/>
</dbReference>
<dbReference type="PANTHER" id="PTHR42713">
    <property type="entry name" value="HISTIDINE KINASE-RELATED"/>
    <property type="match status" value="1"/>
</dbReference>
<dbReference type="InterPro" id="IPR051552">
    <property type="entry name" value="HptR"/>
</dbReference>
<organism evidence="11 12">
    <name type="scientific">Paenibacillus amylolyticus</name>
    <dbReference type="NCBI Taxonomy" id="1451"/>
    <lineage>
        <taxon>Bacteria</taxon>
        <taxon>Bacillati</taxon>
        <taxon>Bacillota</taxon>
        <taxon>Bacilli</taxon>
        <taxon>Bacillales</taxon>
        <taxon>Paenibacillaceae</taxon>
        <taxon>Paenibacillus</taxon>
    </lineage>
</organism>
<dbReference type="AlphaFoldDB" id="A0A5M9X015"/>
<evidence type="ECO:0000256" key="1">
    <source>
        <dbReference type="ARBA" id="ARBA00004496"/>
    </source>
</evidence>
<dbReference type="RefSeq" id="WP_123066931.1">
    <property type="nucleotide sequence ID" value="NZ_RIAS01000020.1"/>
</dbReference>
<keyword evidence="5" id="KW-0805">Transcription regulation</keyword>
<dbReference type="GO" id="GO:0043565">
    <property type="term" value="F:sequence-specific DNA binding"/>
    <property type="evidence" value="ECO:0007669"/>
    <property type="project" value="InterPro"/>
</dbReference>
<evidence type="ECO:0000256" key="8">
    <source>
        <dbReference type="PROSITE-ProRule" id="PRU00169"/>
    </source>
</evidence>
<evidence type="ECO:0000256" key="6">
    <source>
        <dbReference type="ARBA" id="ARBA00023125"/>
    </source>
</evidence>
<dbReference type="InterPro" id="IPR020449">
    <property type="entry name" value="Tscrpt_reg_AraC-type_HTH"/>
</dbReference>
<comment type="caution">
    <text evidence="11">The sequence shown here is derived from an EMBL/GenBank/DDBJ whole genome shotgun (WGS) entry which is preliminary data.</text>
</comment>
<evidence type="ECO:0000259" key="9">
    <source>
        <dbReference type="PROSITE" id="PS01124"/>
    </source>
</evidence>
<evidence type="ECO:0000256" key="5">
    <source>
        <dbReference type="ARBA" id="ARBA00023015"/>
    </source>
</evidence>
<proteinExistence type="predicted"/>
<dbReference type="GO" id="GO:0003700">
    <property type="term" value="F:DNA-binding transcription factor activity"/>
    <property type="evidence" value="ECO:0007669"/>
    <property type="project" value="InterPro"/>
</dbReference>
<dbReference type="InterPro" id="IPR001789">
    <property type="entry name" value="Sig_transdc_resp-reg_receiver"/>
</dbReference>
<dbReference type="Pfam" id="PF00072">
    <property type="entry name" value="Response_reg"/>
    <property type="match status" value="1"/>
</dbReference>
<keyword evidence="3 8" id="KW-0597">Phosphoprotein</keyword>
<evidence type="ECO:0000256" key="4">
    <source>
        <dbReference type="ARBA" id="ARBA00023012"/>
    </source>
</evidence>
<dbReference type="SUPFAM" id="SSF46689">
    <property type="entry name" value="Homeodomain-like"/>
    <property type="match status" value="2"/>
</dbReference>
<feature type="domain" description="Response regulatory" evidence="10">
    <location>
        <begin position="3"/>
        <end position="120"/>
    </location>
</feature>
<evidence type="ECO:0000313" key="12">
    <source>
        <dbReference type="Proteomes" id="UP000323664"/>
    </source>
</evidence>
<sequence length="532" mass="61246">MYALLIVDDEKSVVDSLALTIPWEDSGIEEVHRAYSAEEALDIASRFAIDVMITDIRMPEMDGLELIRLIRLSAPRIRSIILSGHDEFEYAQQAIRYQAMNYMLKPVDTQALIQTVEDAIKNIEQEWEKISSMQQIQHMLHANLPVLQNQFLNDLLQNKPMSQHILEERLKILNLPIRMEDNYRMMVIRMEEEFSGYDLQSLSLLEYAITNIADEVFTPFGLWHCITDQGYLVFLIHHEDPKTLNSVDSFAVKLQNHVQKFLKGAISICLGQERLFPGGLSEGFNRCVAAIQQNVGEHKSYFITVDDQLPNPVMDQGYLQLLEPPLLPQLLEAGNWEEAIAKIKRVLLVDEEGSDLSHEVLYTCLLYLSSTFAIAFRSQHVTVDELLNEEFDLMIRKKSQISSHRVYAWAEKIIQFHRSQAINQIRHTHDDIVSSVHAYIQNHLSDGISLQIIADHVGLHPVYLSKVYKTATGETIGDYLFRLRMQRAVHLLTQTELKVADVSKKLGFMAPPHFIKIFKKQYGCTPQEYRNR</sequence>
<dbReference type="SMART" id="SM00342">
    <property type="entry name" value="HTH_ARAC"/>
    <property type="match status" value="1"/>
</dbReference>
<keyword evidence="7" id="KW-0804">Transcription</keyword>
<dbReference type="PROSITE" id="PS50110">
    <property type="entry name" value="RESPONSE_REGULATORY"/>
    <property type="match status" value="1"/>
</dbReference>
<dbReference type="SUPFAM" id="SSF52172">
    <property type="entry name" value="CheY-like"/>
    <property type="match status" value="1"/>
</dbReference>
<dbReference type="Pfam" id="PF12833">
    <property type="entry name" value="HTH_18"/>
    <property type="match status" value="1"/>
</dbReference>
<protein>
    <submittedName>
        <fullName evidence="11">Response regulator</fullName>
    </submittedName>
</protein>
<keyword evidence="2" id="KW-0963">Cytoplasm</keyword>
<gene>
    <name evidence="11" type="ORF">EC604_25825</name>
</gene>
<feature type="modified residue" description="4-aspartylphosphate" evidence="8">
    <location>
        <position position="55"/>
    </location>
</feature>
<evidence type="ECO:0000256" key="2">
    <source>
        <dbReference type="ARBA" id="ARBA00022490"/>
    </source>
</evidence>
<evidence type="ECO:0000256" key="3">
    <source>
        <dbReference type="ARBA" id="ARBA00022553"/>
    </source>
</evidence>
<keyword evidence="6" id="KW-0238">DNA-binding</keyword>
<evidence type="ECO:0000259" key="10">
    <source>
        <dbReference type="PROSITE" id="PS50110"/>
    </source>
</evidence>
<dbReference type="PANTHER" id="PTHR42713:SF3">
    <property type="entry name" value="TRANSCRIPTIONAL REGULATORY PROTEIN HPTR"/>
    <property type="match status" value="1"/>
</dbReference>
<dbReference type="InterPro" id="IPR018060">
    <property type="entry name" value="HTH_AraC"/>
</dbReference>
<feature type="domain" description="HTH araC/xylS-type" evidence="9">
    <location>
        <begin position="434"/>
        <end position="532"/>
    </location>
</feature>
<comment type="subcellular location">
    <subcellularLocation>
        <location evidence="1">Cytoplasm</location>
    </subcellularLocation>
</comment>
<dbReference type="CDD" id="cd17536">
    <property type="entry name" value="REC_YesN-like"/>
    <property type="match status" value="1"/>
</dbReference>
<dbReference type="PROSITE" id="PS01124">
    <property type="entry name" value="HTH_ARAC_FAMILY_2"/>
    <property type="match status" value="1"/>
</dbReference>
<dbReference type="InterPro" id="IPR011006">
    <property type="entry name" value="CheY-like_superfamily"/>
</dbReference>
<dbReference type="Gene3D" id="3.40.50.2300">
    <property type="match status" value="1"/>
</dbReference>
<keyword evidence="4" id="KW-0902">Two-component regulatory system</keyword>
<dbReference type="GO" id="GO:0005737">
    <property type="term" value="C:cytoplasm"/>
    <property type="evidence" value="ECO:0007669"/>
    <property type="project" value="UniProtKB-SubCell"/>
</dbReference>
<evidence type="ECO:0000256" key="7">
    <source>
        <dbReference type="ARBA" id="ARBA00023163"/>
    </source>
</evidence>
<dbReference type="Gene3D" id="1.10.10.60">
    <property type="entry name" value="Homeodomain-like"/>
    <property type="match status" value="2"/>
</dbReference>